<protein>
    <submittedName>
        <fullName evidence="3">Porin</fullName>
    </submittedName>
</protein>
<sequence length="347" mass="35263">MKKTLIALAVLAAAGTSFAQVTVSGKLGFSYQKNANAAGGAANHGMQMADGDIGFKAVEDLGGGMSITADTRMKLRGRDTTIDGRDAHLTLVTGVGAFRLAAAETCSKLEDVMSGATSTSTGIDSKFSALDTCSNVDAASYIVPVGPFTGTLSYIEFVPGAGVASTVTAWVVGGTYSSGPLMVSLDHTAYQADKTAGLAVSPTTTVAGFGSYADGGSRTRLVGSYDFGVAKVGAGFQVKNKSAADQYLLSLAVPVGALTFGIDYANRAAQGNPDLDAAAKGAASAVYGVANGDDSRTYLAVGATYALSKTTSFNVTAAQHTGAGANSLTGAKAQYENEYRMRLMKSF</sequence>
<evidence type="ECO:0000259" key="2">
    <source>
        <dbReference type="Pfam" id="PF13609"/>
    </source>
</evidence>
<name>A0A515ESV2_9BURK</name>
<reference evidence="4" key="1">
    <citation type="submission" date="2019-02" db="EMBL/GenBank/DDBJ databases">
        <title>Complete genome sequence of Rhodoferax sp. Gr-4.</title>
        <authorList>
            <person name="Jin L."/>
        </authorList>
    </citation>
    <scope>NUCLEOTIDE SEQUENCE [LARGE SCALE GENOMIC DNA]</scope>
    <source>
        <strain evidence="4">Gr-4</strain>
    </source>
</reference>
<gene>
    <name evidence="3" type="ORF">EXZ61_17070</name>
</gene>
<evidence type="ECO:0000313" key="3">
    <source>
        <dbReference type="EMBL" id="QDL55744.1"/>
    </source>
</evidence>
<dbReference type="SUPFAM" id="SSF56935">
    <property type="entry name" value="Porins"/>
    <property type="match status" value="1"/>
</dbReference>
<organism evidence="3 4">
    <name type="scientific">Rhodoferax aquaticus</name>
    <dbReference type="NCBI Taxonomy" id="2527691"/>
    <lineage>
        <taxon>Bacteria</taxon>
        <taxon>Pseudomonadati</taxon>
        <taxon>Pseudomonadota</taxon>
        <taxon>Betaproteobacteria</taxon>
        <taxon>Burkholderiales</taxon>
        <taxon>Comamonadaceae</taxon>
        <taxon>Rhodoferax</taxon>
    </lineage>
</organism>
<keyword evidence="4" id="KW-1185">Reference proteome</keyword>
<dbReference type="KEGG" id="rhg:EXZ61_17070"/>
<feature type="chain" id="PRO_5022231068" evidence="1">
    <location>
        <begin position="20"/>
        <end position="347"/>
    </location>
</feature>
<proteinExistence type="predicted"/>
<dbReference type="InterPro" id="IPR023614">
    <property type="entry name" value="Porin_dom_sf"/>
</dbReference>
<dbReference type="Proteomes" id="UP000317365">
    <property type="component" value="Chromosome"/>
</dbReference>
<keyword evidence="1" id="KW-0732">Signal</keyword>
<dbReference type="InterPro" id="IPR033900">
    <property type="entry name" value="Gram_neg_porin_domain"/>
</dbReference>
<accession>A0A515ESV2</accession>
<feature type="signal peptide" evidence="1">
    <location>
        <begin position="1"/>
        <end position="19"/>
    </location>
</feature>
<dbReference type="GO" id="GO:0015288">
    <property type="term" value="F:porin activity"/>
    <property type="evidence" value="ECO:0007669"/>
    <property type="project" value="InterPro"/>
</dbReference>
<dbReference type="Pfam" id="PF13609">
    <property type="entry name" value="Porin_4"/>
    <property type="match status" value="1"/>
</dbReference>
<dbReference type="EMBL" id="CP036282">
    <property type="protein sequence ID" value="QDL55744.1"/>
    <property type="molecule type" value="Genomic_DNA"/>
</dbReference>
<evidence type="ECO:0000256" key="1">
    <source>
        <dbReference type="SAM" id="SignalP"/>
    </source>
</evidence>
<evidence type="ECO:0000313" key="4">
    <source>
        <dbReference type="Proteomes" id="UP000317365"/>
    </source>
</evidence>
<feature type="domain" description="Porin" evidence="2">
    <location>
        <begin position="7"/>
        <end position="321"/>
    </location>
</feature>
<dbReference type="GO" id="GO:0016020">
    <property type="term" value="C:membrane"/>
    <property type="evidence" value="ECO:0007669"/>
    <property type="project" value="InterPro"/>
</dbReference>
<dbReference type="AlphaFoldDB" id="A0A515ESV2"/>
<dbReference type="RefSeq" id="WP_142812898.1">
    <property type="nucleotide sequence ID" value="NZ_CP036282.1"/>
</dbReference>
<reference evidence="4" key="2">
    <citation type="journal article" date="2020" name="Int. J. Syst. Evol. Microbiol.">
        <title>Genomic insights into a novel species Rhodoferax aquaticus sp. nov., isolated from freshwater.</title>
        <authorList>
            <person name="Li T."/>
            <person name="Zhuo Y."/>
            <person name="Jin C.Z."/>
            <person name="Wu X."/>
            <person name="Ko S.R."/>
            <person name="Jin F.J."/>
            <person name="Ahn C.Y."/>
            <person name="Oh H.M."/>
            <person name="Lee H.G."/>
            <person name="Jin L."/>
        </authorList>
    </citation>
    <scope>NUCLEOTIDE SEQUENCE [LARGE SCALE GENOMIC DNA]</scope>
    <source>
        <strain evidence="4">Gr-4</strain>
    </source>
</reference>
<dbReference type="Gene3D" id="2.40.160.10">
    <property type="entry name" value="Porin"/>
    <property type="match status" value="1"/>
</dbReference>